<evidence type="ECO:0000313" key="1">
    <source>
        <dbReference type="EMBL" id="OWY99776.1"/>
    </source>
</evidence>
<gene>
    <name evidence="1" type="ORF">PHMEG_00029166</name>
</gene>
<evidence type="ECO:0008006" key="3">
    <source>
        <dbReference type="Google" id="ProtNLM"/>
    </source>
</evidence>
<dbReference type="OrthoDB" id="128462at2759"/>
<keyword evidence="2" id="KW-1185">Reference proteome</keyword>
<comment type="caution">
    <text evidence="1">The sequence shown here is derived from an EMBL/GenBank/DDBJ whole genome shotgun (WGS) entry which is preliminary data.</text>
</comment>
<dbReference type="Proteomes" id="UP000198211">
    <property type="component" value="Unassembled WGS sequence"/>
</dbReference>
<dbReference type="STRING" id="4795.A0A225V4Z2"/>
<sequence>MSWPGAMVQYFETKKEESDRDRCATEHKLYCDHLSLGDNRQDRDAVISVLEAVLIRLRKDLPTVKTVTLISNNTNYYQNALLPLIVPFLLHGIHIKRILHTETQDGRGVLDAHFLVRCKY</sequence>
<reference evidence="2" key="1">
    <citation type="submission" date="2017-03" db="EMBL/GenBank/DDBJ databases">
        <title>Phytopthora megakarya and P. palmivora, two closely related causual agents of cacao black pod achieved similar genome size and gene model numbers by different mechanisms.</title>
        <authorList>
            <person name="Ali S."/>
            <person name="Shao J."/>
            <person name="Larry D.J."/>
            <person name="Kronmiller B."/>
            <person name="Shen D."/>
            <person name="Strem M.D."/>
            <person name="Melnick R.L."/>
            <person name="Guiltinan M.J."/>
            <person name="Tyler B.M."/>
            <person name="Meinhardt L.W."/>
            <person name="Bailey B.A."/>
        </authorList>
    </citation>
    <scope>NUCLEOTIDE SEQUENCE [LARGE SCALE GENOMIC DNA]</scope>
    <source>
        <strain evidence="2">zdho120</strain>
    </source>
</reference>
<proteinExistence type="predicted"/>
<name>A0A225V4Z2_9STRA</name>
<accession>A0A225V4Z2</accession>
<dbReference type="AlphaFoldDB" id="A0A225V4Z2"/>
<protein>
    <recommendedName>
        <fullName evidence="3">Transposase</fullName>
    </recommendedName>
</protein>
<dbReference type="EMBL" id="NBNE01008181">
    <property type="protein sequence ID" value="OWY99776.1"/>
    <property type="molecule type" value="Genomic_DNA"/>
</dbReference>
<evidence type="ECO:0000313" key="2">
    <source>
        <dbReference type="Proteomes" id="UP000198211"/>
    </source>
</evidence>
<organism evidence="1 2">
    <name type="scientific">Phytophthora megakarya</name>
    <dbReference type="NCBI Taxonomy" id="4795"/>
    <lineage>
        <taxon>Eukaryota</taxon>
        <taxon>Sar</taxon>
        <taxon>Stramenopiles</taxon>
        <taxon>Oomycota</taxon>
        <taxon>Peronosporomycetes</taxon>
        <taxon>Peronosporales</taxon>
        <taxon>Peronosporaceae</taxon>
        <taxon>Phytophthora</taxon>
    </lineage>
</organism>